<dbReference type="RefSeq" id="WP_159026139.1">
    <property type="nucleotide sequence ID" value="NZ_JADBGF010000001.1"/>
</dbReference>
<organism evidence="1 2">
    <name type="scientific">Streptomyces stelliscabiei</name>
    <dbReference type="NCBI Taxonomy" id="146820"/>
    <lineage>
        <taxon>Bacteria</taxon>
        <taxon>Bacillati</taxon>
        <taxon>Actinomycetota</taxon>
        <taxon>Actinomycetes</taxon>
        <taxon>Kitasatosporales</taxon>
        <taxon>Streptomycetaceae</taxon>
        <taxon>Streptomyces</taxon>
    </lineage>
</organism>
<accession>A0A8I0TTG8</accession>
<keyword evidence="2" id="KW-1185">Reference proteome</keyword>
<evidence type="ECO:0000313" key="2">
    <source>
        <dbReference type="Proteomes" id="UP000629287"/>
    </source>
</evidence>
<dbReference type="EMBL" id="JADBGF010000001">
    <property type="protein sequence ID" value="MBE1599677.1"/>
    <property type="molecule type" value="Genomic_DNA"/>
</dbReference>
<dbReference type="Proteomes" id="UP000629287">
    <property type="component" value="Unassembled WGS sequence"/>
</dbReference>
<sequence length="277" mass="31078">MVQPQSSKSLAAVNQAGSPFDQILHLDAYGREYWIAREVQPLMGYPRWQHFEPVIDRARKAASNVSDAAAVFTEVRENPSELGGRPAKDFRLSRAAAYYVAMNGDPDKAEVAAAQAYFVRRTREAELGAITLAEVRQTALARAREMVDYRLFRDMMAENAPDYEPSSRATQLFFAATQNKLYLQVVGMTAQEIKEARCLATWPGAAEGKPEPSAKSAVRKVAKNYLSEPELRKLNRLVGRLCLRAEDIADDGLHLSLVEWRHLVEVELRMLNRQIAA</sequence>
<evidence type="ECO:0000313" key="1">
    <source>
        <dbReference type="EMBL" id="MBE1599677.1"/>
    </source>
</evidence>
<dbReference type="GeneID" id="86833976"/>
<protein>
    <recommendedName>
        <fullName evidence="3">DNA-damage-inducible protein D</fullName>
    </recommendedName>
</protein>
<name>A0A8I0TTG8_9ACTN</name>
<evidence type="ECO:0008006" key="3">
    <source>
        <dbReference type="Google" id="ProtNLM"/>
    </source>
</evidence>
<gene>
    <name evidence="1" type="ORF">H4687_005806</name>
</gene>
<proteinExistence type="predicted"/>
<dbReference type="Pfam" id="PF13310">
    <property type="entry name" value="Virulence_RhuM"/>
    <property type="match status" value="1"/>
</dbReference>
<reference evidence="1 2" key="1">
    <citation type="submission" date="2020-10" db="EMBL/GenBank/DDBJ databases">
        <title>Sequencing the genomes of 1000 actinobacteria strains.</title>
        <authorList>
            <person name="Klenk H.-P."/>
        </authorList>
    </citation>
    <scope>NUCLEOTIDE SEQUENCE [LARGE SCALE GENOMIC DNA]</scope>
    <source>
        <strain evidence="1 2">DSM 41803</strain>
    </source>
</reference>
<dbReference type="AlphaFoldDB" id="A0A8I0TTG8"/>
<dbReference type="InterPro" id="IPR011204">
    <property type="entry name" value="Virulence_RhuM-like"/>
</dbReference>
<comment type="caution">
    <text evidence="1">The sequence shown here is derived from an EMBL/GenBank/DDBJ whole genome shotgun (WGS) entry which is preliminary data.</text>
</comment>